<keyword evidence="1" id="KW-0732">Signal</keyword>
<reference evidence="2" key="1">
    <citation type="submission" date="2024-05" db="EMBL/GenBank/DDBJ databases">
        <authorList>
            <person name="Yang L."/>
            <person name="Pan L."/>
        </authorList>
    </citation>
    <scope>NUCLEOTIDE SEQUENCE</scope>
    <source>
        <strain evidence="2">FCG-7</strain>
    </source>
</reference>
<dbReference type="EMBL" id="CP157355">
    <property type="protein sequence ID" value="XBL99523.1"/>
    <property type="molecule type" value="Genomic_DNA"/>
</dbReference>
<name>A0AAU7F6I5_9NEIS</name>
<feature type="chain" id="PRO_5043571327" description="Lipoprotein" evidence="1">
    <location>
        <begin position="21"/>
        <end position="92"/>
    </location>
</feature>
<proteinExistence type="predicted"/>
<sequence length="92" mass="9077">MKPILTLFILFGSLLQTGCAVVTTTAMVGAAAISVTTTAVGVTYEATKTIGAGAIAAGSYAYEAASKADASKVQAQPVTAPQAAVVTPLSDN</sequence>
<evidence type="ECO:0000313" key="2">
    <source>
        <dbReference type="EMBL" id="XBL99523.1"/>
    </source>
</evidence>
<dbReference type="AlphaFoldDB" id="A0AAU7F6I5"/>
<dbReference type="RefSeq" id="WP_348943943.1">
    <property type="nucleotide sequence ID" value="NZ_CP157355.1"/>
</dbReference>
<evidence type="ECO:0008006" key="3">
    <source>
        <dbReference type="Google" id="ProtNLM"/>
    </source>
</evidence>
<evidence type="ECO:0000256" key="1">
    <source>
        <dbReference type="SAM" id="SignalP"/>
    </source>
</evidence>
<gene>
    <name evidence="2" type="ORF">ABHF33_10610</name>
</gene>
<accession>A0AAU7F6I5</accession>
<organism evidence="2">
    <name type="scientific">Chitinibacter mangrovi</name>
    <dbReference type="NCBI Taxonomy" id="3153927"/>
    <lineage>
        <taxon>Bacteria</taxon>
        <taxon>Pseudomonadati</taxon>
        <taxon>Pseudomonadota</taxon>
        <taxon>Betaproteobacteria</taxon>
        <taxon>Neisseriales</taxon>
        <taxon>Chitinibacteraceae</taxon>
        <taxon>Chitinibacter</taxon>
    </lineage>
</organism>
<dbReference type="KEGG" id="cmav:ABHF33_10610"/>
<protein>
    <recommendedName>
        <fullName evidence="3">Lipoprotein</fullName>
    </recommendedName>
</protein>
<feature type="signal peptide" evidence="1">
    <location>
        <begin position="1"/>
        <end position="20"/>
    </location>
</feature>